<accession>A0AAW4GD96</accession>
<evidence type="ECO:0000313" key="4">
    <source>
        <dbReference type="Proteomes" id="UP000749453"/>
    </source>
</evidence>
<feature type="signal peptide" evidence="1">
    <location>
        <begin position="1"/>
        <end position="18"/>
    </location>
</feature>
<comment type="caution">
    <text evidence="2">The sequence shown here is derived from an EMBL/GenBank/DDBJ whole genome shotgun (WGS) entry which is preliminary data.</text>
</comment>
<dbReference type="AlphaFoldDB" id="A0AAW4GD96"/>
<dbReference type="Proteomes" id="UP000749453">
    <property type="component" value="Unassembled WGS sequence"/>
</dbReference>
<evidence type="ECO:0000313" key="3">
    <source>
        <dbReference type="EMBL" id="MBM9939935.1"/>
    </source>
</evidence>
<dbReference type="Proteomes" id="UP000784064">
    <property type="component" value="Unassembled WGS sequence"/>
</dbReference>
<sequence length="202" mass="22095">MGYALVITSAFLAADATAAQPAATPSDRAQDFVQTQAISARCQKILPGLKLQLQDGRERWLSTFEPAQLQVAQTYAASKEGKKLEKDVERDASRAFGRNTLSAAATCISLLGEYSPAHPLPTGSAMPAERVQHYMFHFAPMALARLQCARLDGIDVATQADGTETWQYRACGRVETVRMVPAAQSWSMTDADRNRLFEALTR</sequence>
<dbReference type="EMBL" id="JAFFTB010000030">
    <property type="protein sequence ID" value="MBM9939935.1"/>
    <property type="molecule type" value="Genomic_DNA"/>
</dbReference>
<keyword evidence="4" id="KW-1185">Reference proteome</keyword>
<name>A0AAW4GD96_9GAMM</name>
<proteinExistence type="predicted"/>
<reference evidence="2" key="2">
    <citation type="submission" date="2021-01" db="EMBL/GenBank/DDBJ databases">
        <authorList>
            <person name="Yu Y."/>
        </authorList>
    </citation>
    <scope>NUCLEOTIDE SEQUENCE</scope>
    <source>
        <strain evidence="2">As-5</strain>
        <strain evidence="3">As-6</strain>
    </source>
</reference>
<protein>
    <submittedName>
        <fullName evidence="2">Uncharacterized protein</fullName>
    </submittedName>
</protein>
<evidence type="ECO:0000256" key="1">
    <source>
        <dbReference type="SAM" id="SignalP"/>
    </source>
</evidence>
<feature type="chain" id="PRO_5044025705" evidence="1">
    <location>
        <begin position="19"/>
        <end position="202"/>
    </location>
</feature>
<evidence type="ECO:0000313" key="5">
    <source>
        <dbReference type="Proteomes" id="UP000784064"/>
    </source>
</evidence>
<keyword evidence="1" id="KW-0732">Signal</keyword>
<gene>
    <name evidence="2" type="ORF">JJW18_00555</name>
    <name evidence="3" type="ORF">JJW19_17515</name>
</gene>
<organism evidence="2 5">
    <name type="scientific">Stenotrophomonas lactitubi</name>
    <dbReference type="NCBI Taxonomy" id="2045214"/>
    <lineage>
        <taxon>Bacteria</taxon>
        <taxon>Pseudomonadati</taxon>
        <taxon>Pseudomonadota</taxon>
        <taxon>Gammaproteobacteria</taxon>
        <taxon>Lysobacterales</taxon>
        <taxon>Lysobacteraceae</taxon>
        <taxon>Stenotrophomonas</taxon>
    </lineage>
</organism>
<dbReference type="EMBL" id="JAFFTA010000001">
    <property type="protein sequence ID" value="MBM9911960.1"/>
    <property type="molecule type" value="Genomic_DNA"/>
</dbReference>
<reference evidence="4" key="1">
    <citation type="submission" date="2021-01" db="EMBL/GenBank/DDBJ databases">
        <title>Stenotrophomonas maltophilia.</title>
        <authorList>
            <person name="Yu Y."/>
        </authorList>
    </citation>
    <scope>NUCLEOTIDE SEQUENCE [LARGE SCALE GENOMIC DNA]</scope>
    <source>
        <strain evidence="4">As-6</strain>
    </source>
</reference>
<evidence type="ECO:0000313" key="2">
    <source>
        <dbReference type="EMBL" id="MBM9911960.1"/>
    </source>
</evidence>